<comment type="similarity">
    <text evidence="2 8">Belongs to the 4-toluene sulfonate uptake permease (TSUP) (TC 2.A.102) family.</text>
</comment>
<dbReference type="Pfam" id="PF01925">
    <property type="entry name" value="TauE"/>
    <property type="match status" value="1"/>
</dbReference>
<evidence type="ECO:0000313" key="10">
    <source>
        <dbReference type="Proteomes" id="UP000397656"/>
    </source>
</evidence>
<feature type="transmembrane region" description="Helical" evidence="8">
    <location>
        <begin position="75"/>
        <end position="95"/>
    </location>
</feature>
<dbReference type="InterPro" id="IPR052017">
    <property type="entry name" value="TSUP"/>
</dbReference>
<keyword evidence="3" id="KW-0813">Transport</keyword>
<keyword evidence="7 8" id="KW-0472">Membrane</keyword>
<dbReference type="RefSeq" id="WP_170301913.1">
    <property type="nucleotide sequence ID" value="NZ_CP062804.1"/>
</dbReference>
<evidence type="ECO:0000256" key="6">
    <source>
        <dbReference type="ARBA" id="ARBA00022989"/>
    </source>
</evidence>
<feature type="transmembrane region" description="Helical" evidence="8">
    <location>
        <begin position="133"/>
        <end position="158"/>
    </location>
</feature>
<evidence type="ECO:0000256" key="5">
    <source>
        <dbReference type="ARBA" id="ARBA00022692"/>
    </source>
</evidence>
<comment type="subcellular location">
    <subcellularLocation>
        <location evidence="1 8">Cell membrane</location>
        <topology evidence="1 8">Multi-pass membrane protein</topology>
    </subcellularLocation>
</comment>
<proteinExistence type="inferred from homology"/>
<sequence length="243" mass="25525">MSFVDSPFVLGCLALICMVAGLAKGMTGFGGALVMAPLFGLLIPAPEVGVLIVLIHLATSLQGVRNWASAARWRTVIPLALIATGCAAVTTRWLVSESGVDLRRIVAVAVLLSTLMHIRGWRWLHDSGWRPTFTAGAISGALTVLGGIGGPPIVYYLNGIGQGAALRANLLAYFAVLYVGVVALFVVERQVHASQLYSTALLVPMFALGVFAGERLCKRLPARGLEHIVSGLLLTSGLIALVA</sequence>
<evidence type="ECO:0000256" key="7">
    <source>
        <dbReference type="ARBA" id="ARBA00023136"/>
    </source>
</evidence>
<feature type="transmembrane region" description="Helical" evidence="8">
    <location>
        <begin position="170"/>
        <end position="187"/>
    </location>
</feature>
<dbReference type="EMBL" id="CP062804">
    <property type="protein sequence ID" value="QOT80788.1"/>
    <property type="molecule type" value="Genomic_DNA"/>
</dbReference>
<evidence type="ECO:0000256" key="8">
    <source>
        <dbReference type="RuleBase" id="RU363041"/>
    </source>
</evidence>
<gene>
    <name evidence="9" type="ORF">F7R26_025580</name>
</gene>
<name>A0A7M2H7F9_9BURK</name>
<dbReference type="AlphaFoldDB" id="A0A7M2H7F9"/>
<dbReference type="GO" id="GO:0005886">
    <property type="term" value="C:plasma membrane"/>
    <property type="evidence" value="ECO:0007669"/>
    <property type="project" value="UniProtKB-SubCell"/>
</dbReference>
<accession>A0A7M2H7F9</accession>
<evidence type="ECO:0000256" key="3">
    <source>
        <dbReference type="ARBA" id="ARBA00022448"/>
    </source>
</evidence>
<feature type="transmembrane region" description="Helical" evidence="8">
    <location>
        <begin position="30"/>
        <end position="55"/>
    </location>
</feature>
<dbReference type="Proteomes" id="UP000397656">
    <property type="component" value="Chromosome 2"/>
</dbReference>
<dbReference type="GeneID" id="98404316"/>
<evidence type="ECO:0000256" key="2">
    <source>
        <dbReference type="ARBA" id="ARBA00009142"/>
    </source>
</evidence>
<keyword evidence="5 8" id="KW-0812">Transmembrane</keyword>
<feature type="transmembrane region" description="Helical" evidence="8">
    <location>
        <begin position="6"/>
        <end position="23"/>
    </location>
</feature>
<evidence type="ECO:0000256" key="1">
    <source>
        <dbReference type="ARBA" id="ARBA00004651"/>
    </source>
</evidence>
<keyword evidence="4 8" id="KW-1003">Cell membrane</keyword>
<dbReference type="PANTHER" id="PTHR30269">
    <property type="entry name" value="TRANSMEMBRANE PROTEIN YFCA"/>
    <property type="match status" value="1"/>
</dbReference>
<organism evidence="9 10">
    <name type="scientific">Cupriavidus basilensis</name>
    <dbReference type="NCBI Taxonomy" id="68895"/>
    <lineage>
        <taxon>Bacteria</taxon>
        <taxon>Pseudomonadati</taxon>
        <taxon>Pseudomonadota</taxon>
        <taxon>Betaproteobacteria</taxon>
        <taxon>Burkholderiales</taxon>
        <taxon>Burkholderiaceae</taxon>
        <taxon>Cupriavidus</taxon>
    </lineage>
</organism>
<dbReference type="InterPro" id="IPR002781">
    <property type="entry name" value="TM_pro_TauE-like"/>
</dbReference>
<dbReference type="PANTHER" id="PTHR30269:SF37">
    <property type="entry name" value="MEMBRANE TRANSPORTER PROTEIN"/>
    <property type="match status" value="1"/>
</dbReference>
<reference evidence="9 10" key="1">
    <citation type="submission" date="2020-10" db="EMBL/GenBank/DDBJ databases">
        <title>Complete genome sequence of Cupriavidus basilensis CCUG 49340T.</title>
        <authorList>
            <person name="Salva-Serra F."/>
            <person name="Donoso R.A."/>
            <person name="Cho K.H."/>
            <person name="Yoo J.A."/>
            <person name="Lee K."/>
            <person name="Yoon S.-H."/>
            <person name="Perez-Pantoja D."/>
            <person name="Moore E.R.B."/>
        </authorList>
    </citation>
    <scope>NUCLEOTIDE SEQUENCE [LARGE SCALE GENOMIC DNA]</scope>
    <source>
        <strain evidence="10">CCUG 49340</strain>
    </source>
</reference>
<keyword evidence="6 8" id="KW-1133">Transmembrane helix</keyword>
<evidence type="ECO:0000313" key="9">
    <source>
        <dbReference type="EMBL" id="QOT80788.1"/>
    </source>
</evidence>
<feature type="transmembrane region" description="Helical" evidence="8">
    <location>
        <begin position="193"/>
        <end position="212"/>
    </location>
</feature>
<evidence type="ECO:0000256" key="4">
    <source>
        <dbReference type="ARBA" id="ARBA00022475"/>
    </source>
</evidence>
<protein>
    <recommendedName>
        <fullName evidence="8">Probable membrane transporter protein</fullName>
    </recommendedName>
</protein>